<dbReference type="AlphaFoldDB" id="A0A1I0V300"/>
<organism evidence="3 4">
    <name type="scientific">Cellulomonas marina</name>
    <dbReference type="NCBI Taxonomy" id="988821"/>
    <lineage>
        <taxon>Bacteria</taxon>
        <taxon>Bacillati</taxon>
        <taxon>Actinomycetota</taxon>
        <taxon>Actinomycetes</taxon>
        <taxon>Micrococcales</taxon>
        <taxon>Cellulomonadaceae</taxon>
        <taxon>Cellulomonas</taxon>
    </lineage>
</organism>
<dbReference type="EMBL" id="FOKA01000001">
    <property type="protein sequence ID" value="SFA70622.1"/>
    <property type="molecule type" value="Genomic_DNA"/>
</dbReference>
<accession>A0A1I0V300</accession>
<evidence type="ECO:0000256" key="2">
    <source>
        <dbReference type="SAM" id="Phobius"/>
    </source>
</evidence>
<feature type="region of interest" description="Disordered" evidence="1">
    <location>
        <begin position="1"/>
        <end position="31"/>
    </location>
</feature>
<feature type="transmembrane region" description="Helical" evidence="2">
    <location>
        <begin position="133"/>
        <end position="151"/>
    </location>
</feature>
<dbReference type="RefSeq" id="WP_139224257.1">
    <property type="nucleotide sequence ID" value="NZ_BONM01000005.1"/>
</dbReference>
<evidence type="ECO:0000313" key="4">
    <source>
        <dbReference type="Proteomes" id="UP000199012"/>
    </source>
</evidence>
<keyword evidence="2" id="KW-0812">Transmembrane</keyword>
<gene>
    <name evidence="3" type="ORF">SAMN05421867_101119</name>
</gene>
<keyword evidence="2" id="KW-1133">Transmembrane helix</keyword>
<proteinExistence type="predicted"/>
<evidence type="ECO:0000256" key="1">
    <source>
        <dbReference type="SAM" id="MobiDB-lite"/>
    </source>
</evidence>
<reference evidence="3 4" key="1">
    <citation type="submission" date="2016-10" db="EMBL/GenBank/DDBJ databases">
        <authorList>
            <person name="de Groot N.N."/>
        </authorList>
    </citation>
    <scope>NUCLEOTIDE SEQUENCE [LARGE SCALE GENOMIC DNA]</scope>
    <source>
        <strain evidence="3 4">CGMCC 4.6945</strain>
    </source>
</reference>
<keyword evidence="4" id="KW-1185">Reference proteome</keyword>
<name>A0A1I0V300_9CELL</name>
<sequence>MRQHRPPGTPWSTGPAASSADDAVPRGPRVVERGPEHRRTFVVVDGLVALTAAGGAAALVAGVGTPDVALLAPLGLHSWVLPGLWLAASVAVPSGAAAVLAARRDPRTPAAVFVAAGLLVVELVVQVPVVGPSVLQAVMAVPASVTGLLALRARAGGTWGRVRRFSRGSRAPGAATPPRARGA</sequence>
<feature type="transmembrane region" description="Helical" evidence="2">
    <location>
        <begin position="109"/>
        <end position="127"/>
    </location>
</feature>
<feature type="transmembrane region" description="Helical" evidence="2">
    <location>
        <begin position="41"/>
        <end position="63"/>
    </location>
</feature>
<keyword evidence="2" id="KW-0472">Membrane</keyword>
<protein>
    <submittedName>
        <fullName evidence="3">Uncharacterized protein</fullName>
    </submittedName>
</protein>
<feature type="transmembrane region" description="Helical" evidence="2">
    <location>
        <begin position="83"/>
        <end position="102"/>
    </location>
</feature>
<dbReference type="Proteomes" id="UP000199012">
    <property type="component" value="Unassembled WGS sequence"/>
</dbReference>
<evidence type="ECO:0000313" key="3">
    <source>
        <dbReference type="EMBL" id="SFA70622.1"/>
    </source>
</evidence>